<protein>
    <submittedName>
        <fullName evidence="2">Uncharacterized protein</fullName>
    </submittedName>
</protein>
<dbReference type="EMBL" id="FCON02000010">
    <property type="protein sequence ID" value="SAL28568.1"/>
    <property type="molecule type" value="Genomic_DNA"/>
</dbReference>
<name>A0A158G8T9_9BURK</name>
<comment type="caution">
    <text evidence="2">The sequence shown here is derived from an EMBL/GenBank/DDBJ whole genome shotgun (WGS) entry which is preliminary data.</text>
</comment>
<dbReference type="Proteomes" id="UP000054770">
    <property type="component" value="Unassembled WGS sequence"/>
</dbReference>
<reference evidence="2" key="1">
    <citation type="submission" date="2016-01" db="EMBL/GenBank/DDBJ databases">
        <authorList>
            <person name="Peeters C."/>
        </authorList>
    </citation>
    <scope>NUCLEOTIDE SEQUENCE [LARGE SCALE GENOMIC DNA]</scope>
    <source>
        <strain evidence="2">LMG 22940</strain>
    </source>
</reference>
<keyword evidence="3" id="KW-1185">Reference proteome</keyword>
<accession>A0A158G8T9</accession>
<evidence type="ECO:0000313" key="2">
    <source>
        <dbReference type="EMBL" id="SAL28568.1"/>
    </source>
</evidence>
<feature type="transmembrane region" description="Helical" evidence="1">
    <location>
        <begin position="52"/>
        <end position="76"/>
    </location>
</feature>
<dbReference type="AlphaFoldDB" id="A0A158G8T9"/>
<keyword evidence="1" id="KW-0472">Membrane</keyword>
<evidence type="ECO:0000313" key="3">
    <source>
        <dbReference type="Proteomes" id="UP000054770"/>
    </source>
</evidence>
<sequence>MRRDQIQIEPIALVAYTTFKRSSAQVNPNPTKAFQSAQPLPVSPVPGDTMKLTFAIAVVAMVLVAGTTTICMSGAVTARNTEYGGIHATVEQFFNPDFSQTLKACR</sequence>
<keyword evidence="1" id="KW-1133">Transmembrane helix</keyword>
<proteinExistence type="predicted"/>
<organism evidence="2 3">
    <name type="scientific">Caballeronia choica</name>
    <dbReference type="NCBI Taxonomy" id="326476"/>
    <lineage>
        <taxon>Bacteria</taxon>
        <taxon>Pseudomonadati</taxon>
        <taxon>Pseudomonadota</taxon>
        <taxon>Betaproteobacteria</taxon>
        <taxon>Burkholderiales</taxon>
        <taxon>Burkholderiaceae</taxon>
        <taxon>Caballeronia</taxon>
    </lineage>
</organism>
<gene>
    <name evidence="2" type="ORF">AWB68_01399</name>
</gene>
<keyword evidence="1" id="KW-0812">Transmembrane</keyword>
<evidence type="ECO:0000256" key="1">
    <source>
        <dbReference type="SAM" id="Phobius"/>
    </source>
</evidence>